<dbReference type="KEGG" id="cber:B5D82_02925"/>
<dbReference type="GO" id="GO:0005886">
    <property type="term" value="C:plasma membrane"/>
    <property type="evidence" value="ECO:0007669"/>
    <property type="project" value="UniProtKB-SubCell"/>
</dbReference>
<sequence length="90" mass="9798">MENLQQLFIEAGTLMLAGMVFVFSFLGLLIVFINIVLVKLAKKYPDAIVESRASSKKNNKTQNGKGVSPAVVAAISSAVTQYRKQHSAQK</sequence>
<dbReference type="GO" id="GO:0008948">
    <property type="term" value="F:oxaloacetate decarboxylase activity"/>
    <property type="evidence" value="ECO:0007669"/>
    <property type="project" value="UniProtKB-UniRule"/>
</dbReference>
<dbReference type="AlphaFoldDB" id="A0A222G4U4"/>
<evidence type="ECO:0000256" key="11">
    <source>
        <dbReference type="ARBA" id="ARBA00023053"/>
    </source>
</evidence>
<protein>
    <recommendedName>
        <fullName evidence="16">Probable oxaloacetate decarboxylase gamma chain</fullName>
        <ecNumber evidence="16">7.2.4.2</ecNumber>
    </recommendedName>
</protein>
<evidence type="ECO:0000256" key="1">
    <source>
        <dbReference type="ARBA" id="ARBA00001959"/>
    </source>
</evidence>
<dbReference type="RefSeq" id="WP_081149110.1">
    <property type="nucleotide sequence ID" value="NZ_CP020465.1"/>
</dbReference>
<name>A0A222G4U4_9GAMM</name>
<keyword evidence="13 16" id="KW-0472">Membrane</keyword>
<reference evidence="18 19" key="1">
    <citation type="submission" date="2017-08" db="EMBL/GenBank/DDBJ databases">
        <title>Complete genome of Colwellia sp. NB097-1, a psychrophile bacterium ioslated from Bering Sea.</title>
        <authorList>
            <person name="Chen X."/>
        </authorList>
    </citation>
    <scope>NUCLEOTIDE SEQUENCE [LARGE SCALE GENOMIC DNA]</scope>
    <source>
        <strain evidence="18 19">NB097-1</strain>
    </source>
</reference>
<keyword evidence="9 16" id="KW-1278">Translocase</keyword>
<evidence type="ECO:0000256" key="13">
    <source>
        <dbReference type="ARBA" id="ARBA00023136"/>
    </source>
</evidence>
<dbReference type="GO" id="GO:0015451">
    <property type="term" value="F:decarboxylation-driven active transmembrane transporter activity"/>
    <property type="evidence" value="ECO:0007669"/>
    <property type="project" value="UniProtKB-EC"/>
</dbReference>
<keyword evidence="11 16" id="KW-0915">Sodium</keyword>
<accession>A0A222G4U4</accession>
<evidence type="ECO:0000256" key="10">
    <source>
        <dbReference type="ARBA" id="ARBA00022989"/>
    </source>
</evidence>
<keyword evidence="6 16" id="KW-0813">Transport</keyword>
<dbReference type="Proteomes" id="UP000202259">
    <property type="component" value="Chromosome"/>
</dbReference>
<evidence type="ECO:0000256" key="15">
    <source>
        <dbReference type="ARBA" id="ARBA00048176"/>
    </source>
</evidence>
<dbReference type="InterPro" id="IPR005899">
    <property type="entry name" value="Na_pump_deCOase"/>
</dbReference>
<evidence type="ECO:0000256" key="14">
    <source>
        <dbReference type="ARBA" id="ARBA00023201"/>
    </source>
</evidence>
<proteinExistence type="inferred from homology"/>
<evidence type="ECO:0000256" key="4">
    <source>
        <dbReference type="ARBA" id="ARBA00005844"/>
    </source>
</evidence>
<feature type="transmembrane region" description="Helical" evidence="16 17">
    <location>
        <begin position="12"/>
        <end position="37"/>
    </location>
</feature>
<evidence type="ECO:0000256" key="3">
    <source>
        <dbReference type="ARBA" id="ARBA00004162"/>
    </source>
</evidence>
<evidence type="ECO:0000256" key="2">
    <source>
        <dbReference type="ARBA" id="ARBA00003002"/>
    </source>
</evidence>
<dbReference type="HAMAP" id="MF_00404">
    <property type="entry name" value="OadG"/>
    <property type="match status" value="1"/>
</dbReference>
<evidence type="ECO:0000256" key="7">
    <source>
        <dbReference type="ARBA" id="ARBA00022475"/>
    </source>
</evidence>
<comment type="similarity">
    <text evidence="4 16 17">Belongs to the OadG family.</text>
</comment>
<evidence type="ECO:0000256" key="12">
    <source>
        <dbReference type="ARBA" id="ARBA00023065"/>
    </source>
</evidence>
<comment type="subunit">
    <text evidence="5 16">Heterotrimer of an alpha, a beta and a gamma subunit.</text>
</comment>
<comment type="cofactor">
    <cofactor evidence="1 16 17">
        <name>Na(+)</name>
        <dbReference type="ChEBI" id="CHEBI:29101"/>
    </cofactor>
</comment>
<dbReference type="OrthoDB" id="6215597at2"/>
<evidence type="ECO:0000256" key="16">
    <source>
        <dbReference type="HAMAP-Rule" id="MF_00404"/>
    </source>
</evidence>
<dbReference type="InterPro" id="IPR023424">
    <property type="entry name" value="OadG"/>
</dbReference>
<dbReference type="GO" id="GO:0036376">
    <property type="term" value="P:sodium ion export across plasma membrane"/>
    <property type="evidence" value="ECO:0007669"/>
    <property type="project" value="InterPro"/>
</dbReference>
<keyword evidence="19" id="KW-1185">Reference proteome</keyword>
<comment type="subcellular location">
    <subcellularLocation>
        <location evidence="3 16 17">Cell membrane</location>
        <topology evidence="3 16 17">Single-pass membrane protein</topology>
    </subcellularLocation>
</comment>
<comment type="catalytic activity">
    <reaction evidence="15 16 17">
        <text>oxaloacetate + 2 Na(+)(in) + H(+) = pyruvate + 2 Na(+)(out) + CO2</text>
        <dbReference type="Rhea" id="RHEA:57724"/>
        <dbReference type="ChEBI" id="CHEBI:15361"/>
        <dbReference type="ChEBI" id="CHEBI:15378"/>
        <dbReference type="ChEBI" id="CHEBI:16452"/>
        <dbReference type="ChEBI" id="CHEBI:16526"/>
        <dbReference type="ChEBI" id="CHEBI:29101"/>
        <dbReference type="EC" id="7.2.4.2"/>
    </reaction>
</comment>
<dbReference type="EMBL" id="CP020465">
    <property type="protein sequence ID" value="ASP46821.1"/>
    <property type="molecule type" value="Genomic_DNA"/>
</dbReference>
<evidence type="ECO:0000256" key="6">
    <source>
        <dbReference type="ARBA" id="ARBA00022448"/>
    </source>
</evidence>
<evidence type="ECO:0000313" key="18">
    <source>
        <dbReference type="EMBL" id="ASP46821.1"/>
    </source>
</evidence>
<evidence type="ECO:0000256" key="8">
    <source>
        <dbReference type="ARBA" id="ARBA00022692"/>
    </source>
</evidence>
<keyword evidence="10 16" id="KW-1133">Transmembrane helix</keyword>
<evidence type="ECO:0000256" key="17">
    <source>
        <dbReference type="RuleBase" id="RU004278"/>
    </source>
</evidence>
<dbReference type="Pfam" id="PF04277">
    <property type="entry name" value="OAD_gamma"/>
    <property type="match status" value="1"/>
</dbReference>
<keyword evidence="14 16" id="KW-0739">Sodium transport</keyword>
<evidence type="ECO:0000256" key="5">
    <source>
        <dbReference type="ARBA" id="ARBA00011869"/>
    </source>
</evidence>
<evidence type="ECO:0000313" key="19">
    <source>
        <dbReference type="Proteomes" id="UP000202259"/>
    </source>
</evidence>
<organism evidence="18 19">
    <name type="scientific">Cognaticolwellia beringensis</name>
    <dbReference type="NCBI Taxonomy" id="1967665"/>
    <lineage>
        <taxon>Bacteria</taxon>
        <taxon>Pseudomonadati</taxon>
        <taxon>Pseudomonadota</taxon>
        <taxon>Gammaproteobacteria</taxon>
        <taxon>Alteromonadales</taxon>
        <taxon>Colwelliaceae</taxon>
        <taxon>Cognaticolwellia</taxon>
    </lineage>
</organism>
<keyword evidence="7 16" id="KW-1003">Cell membrane</keyword>
<dbReference type="GO" id="GO:0015081">
    <property type="term" value="F:sodium ion transmembrane transporter activity"/>
    <property type="evidence" value="ECO:0007669"/>
    <property type="project" value="UniProtKB-UniRule"/>
</dbReference>
<keyword evidence="12 16" id="KW-0406">Ion transport</keyword>
<dbReference type="EC" id="7.2.4.2" evidence="16"/>
<comment type="function">
    <text evidence="2 16 17">Catalyzes the decarboxylation of oxaloacetate coupled to Na(+) translocation.</text>
</comment>
<keyword evidence="8 16" id="KW-0812">Transmembrane</keyword>
<evidence type="ECO:0000256" key="9">
    <source>
        <dbReference type="ARBA" id="ARBA00022967"/>
    </source>
</evidence>
<dbReference type="NCBIfam" id="TIGR01195">
    <property type="entry name" value="oadG_fam"/>
    <property type="match status" value="1"/>
</dbReference>
<gene>
    <name evidence="16" type="primary">oadG</name>
    <name evidence="18" type="ORF">B5D82_02925</name>
</gene>